<dbReference type="Proteomes" id="UP000271031">
    <property type="component" value="Unassembled WGS sequence"/>
</dbReference>
<sequence>MGSLQWFIFLLANAVALPIVIGGIYQLPLPKVMELMQRTFFVVGVTSFLQGWIGHRLPIADGPAGSWVAVFTIFADMAIRQGHDLQQTLRILEGGMIMAGLLLIVLGATGVMVRMRKLFTPLVTGSFLLLLGFQLSGVFLLGMLGAHGEPAKADLHTALISFGVFVLVIGLSVWGKGWMRGYAVLLGIISGWIAYSLSGKSGAVLPATDWFQLPRVFAWGMPVWDSGMAVAVVLFTLLLVSNTVAAVTAVSHMVPKRLEKEAGALNAGGWAGGIAHLFSAVFSTVGIVPLPASAGFIGLTKQHRLRPFLTACIALSLISLVPAVISKLSLLPGPVANAALMASFVQLIALGLQTITREALDQRRLTILGVTFLFGVGTMFLPKTIFAQLPSVISYVCGNGLLLGTLLAIALEQVWKKEKEVSVGA</sequence>
<evidence type="ECO:0000256" key="7">
    <source>
        <dbReference type="SAM" id="Phobius"/>
    </source>
</evidence>
<dbReference type="GO" id="GO:0005886">
    <property type="term" value="C:plasma membrane"/>
    <property type="evidence" value="ECO:0007669"/>
    <property type="project" value="TreeGrafter"/>
</dbReference>
<dbReference type="GO" id="GO:0042907">
    <property type="term" value="F:xanthine transmembrane transporter activity"/>
    <property type="evidence" value="ECO:0007669"/>
    <property type="project" value="TreeGrafter"/>
</dbReference>
<gene>
    <name evidence="8" type="ORF">EDM56_09330</name>
</gene>
<comment type="subcellular location">
    <subcellularLocation>
        <location evidence="1">Membrane</location>
        <topology evidence="1">Multi-pass membrane protein</topology>
    </subcellularLocation>
</comment>
<feature type="transmembrane region" description="Helical" evidence="7">
    <location>
        <begin position="6"/>
        <end position="27"/>
    </location>
</feature>
<feature type="transmembrane region" description="Helical" evidence="7">
    <location>
        <begin position="155"/>
        <end position="175"/>
    </location>
</feature>
<keyword evidence="9" id="KW-1185">Reference proteome</keyword>
<dbReference type="NCBIfam" id="NF037981">
    <property type="entry name" value="NCS2_1"/>
    <property type="match status" value="1"/>
</dbReference>
<feature type="transmembrane region" description="Helical" evidence="7">
    <location>
        <begin position="308"/>
        <end position="325"/>
    </location>
</feature>
<protein>
    <submittedName>
        <fullName evidence="8">Xanthine permease</fullName>
    </submittedName>
</protein>
<feature type="transmembrane region" description="Helical" evidence="7">
    <location>
        <begin position="365"/>
        <end position="386"/>
    </location>
</feature>
<name>A0A3M8DRG8_9BACL</name>
<keyword evidence="4 7" id="KW-0812">Transmembrane</keyword>
<feature type="transmembrane region" description="Helical" evidence="7">
    <location>
        <begin position="181"/>
        <end position="198"/>
    </location>
</feature>
<dbReference type="AlphaFoldDB" id="A0A3M8DRG8"/>
<comment type="caution">
    <text evidence="8">The sequence shown here is derived from an EMBL/GenBank/DDBJ whole genome shotgun (WGS) entry which is preliminary data.</text>
</comment>
<evidence type="ECO:0000256" key="5">
    <source>
        <dbReference type="ARBA" id="ARBA00022989"/>
    </source>
</evidence>
<feature type="transmembrane region" description="Helical" evidence="7">
    <location>
        <begin position="119"/>
        <end position="143"/>
    </location>
</feature>
<dbReference type="InterPro" id="IPR006043">
    <property type="entry name" value="NCS2"/>
</dbReference>
<evidence type="ECO:0000256" key="6">
    <source>
        <dbReference type="ARBA" id="ARBA00023136"/>
    </source>
</evidence>
<feature type="transmembrane region" description="Helical" evidence="7">
    <location>
        <begin position="91"/>
        <end position="113"/>
    </location>
</feature>
<dbReference type="PANTHER" id="PTHR42810:SF1">
    <property type="entry name" value="PURINE PERMEASE YWDJ-RELATED"/>
    <property type="match status" value="1"/>
</dbReference>
<proteinExistence type="inferred from homology"/>
<evidence type="ECO:0000313" key="8">
    <source>
        <dbReference type="EMBL" id="RNB90748.1"/>
    </source>
</evidence>
<evidence type="ECO:0000256" key="1">
    <source>
        <dbReference type="ARBA" id="ARBA00004141"/>
    </source>
</evidence>
<reference evidence="8 9" key="1">
    <citation type="submission" date="2018-10" db="EMBL/GenBank/DDBJ databases">
        <title>Phylogenomics of Brevibacillus.</title>
        <authorList>
            <person name="Dunlap C."/>
        </authorList>
    </citation>
    <scope>NUCLEOTIDE SEQUENCE [LARGE SCALE GENOMIC DNA]</scope>
    <source>
        <strain evidence="8 9">JCM 15716</strain>
    </source>
</reference>
<evidence type="ECO:0000256" key="2">
    <source>
        <dbReference type="ARBA" id="ARBA00008821"/>
    </source>
</evidence>
<feature type="transmembrane region" description="Helical" evidence="7">
    <location>
        <begin position="392"/>
        <end position="411"/>
    </location>
</feature>
<accession>A0A3M8DRG8</accession>
<keyword evidence="5 7" id="KW-1133">Transmembrane helix</keyword>
<dbReference type="PANTHER" id="PTHR42810">
    <property type="entry name" value="PURINE PERMEASE C1399.01C-RELATED"/>
    <property type="match status" value="1"/>
</dbReference>
<dbReference type="Pfam" id="PF00860">
    <property type="entry name" value="Xan_ur_permease"/>
    <property type="match status" value="1"/>
</dbReference>
<evidence type="ECO:0000313" key="9">
    <source>
        <dbReference type="Proteomes" id="UP000271031"/>
    </source>
</evidence>
<keyword evidence="6 7" id="KW-0472">Membrane</keyword>
<comment type="similarity">
    <text evidence="2">Belongs to the nucleobase:cation symporter-2 (NCS2) (TC 2.A.40) family.</text>
</comment>
<feature type="transmembrane region" description="Helical" evidence="7">
    <location>
        <begin position="331"/>
        <end position="353"/>
    </location>
</feature>
<dbReference type="OrthoDB" id="5597247at2"/>
<evidence type="ECO:0000256" key="3">
    <source>
        <dbReference type="ARBA" id="ARBA00022448"/>
    </source>
</evidence>
<keyword evidence="3" id="KW-0813">Transport</keyword>
<organism evidence="8 9">
    <name type="scientific">Brevibacillus fluminis</name>
    <dbReference type="NCBI Taxonomy" id="511487"/>
    <lineage>
        <taxon>Bacteria</taxon>
        <taxon>Bacillati</taxon>
        <taxon>Bacillota</taxon>
        <taxon>Bacilli</taxon>
        <taxon>Bacillales</taxon>
        <taxon>Paenibacillaceae</taxon>
        <taxon>Brevibacillus</taxon>
    </lineage>
</organism>
<dbReference type="EMBL" id="RHHQ01000007">
    <property type="protein sequence ID" value="RNB90748.1"/>
    <property type="molecule type" value="Genomic_DNA"/>
</dbReference>
<feature type="transmembrane region" description="Helical" evidence="7">
    <location>
        <begin position="229"/>
        <end position="254"/>
    </location>
</feature>
<evidence type="ECO:0000256" key="4">
    <source>
        <dbReference type="ARBA" id="ARBA00022692"/>
    </source>
</evidence>